<name>Q6BZI0_DEBHA</name>
<protein>
    <submittedName>
        <fullName evidence="1">DEHA2A01166p</fullName>
    </submittedName>
</protein>
<reference evidence="1 2" key="1">
    <citation type="journal article" date="2004" name="Nature">
        <title>Genome evolution in yeasts.</title>
        <authorList>
            <consortium name="Genolevures"/>
            <person name="Dujon B."/>
            <person name="Sherman D."/>
            <person name="Fischer G."/>
            <person name="Durrens P."/>
            <person name="Casaregola S."/>
            <person name="Lafontaine I."/>
            <person name="de Montigny J."/>
            <person name="Marck C."/>
            <person name="Neuveglise C."/>
            <person name="Talla E."/>
            <person name="Goffard N."/>
            <person name="Frangeul L."/>
            <person name="Aigle M."/>
            <person name="Anthouard V."/>
            <person name="Babour A."/>
            <person name="Barbe V."/>
            <person name="Barnay S."/>
            <person name="Blanchin S."/>
            <person name="Beckerich J.M."/>
            <person name="Beyne E."/>
            <person name="Bleykasten C."/>
            <person name="Boisrame A."/>
            <person name="Boyer J."/>
            <person name="Cattolico L."/>
            <person name="Confanioleri F."/>
            <person name="de Daruvar A."/>
            <person name="Despons L."/>
            <person name="Fabre E."/>
            <person name="Fairhead C."/>
            <person name="Ferry-Dumazet H."/>
            <person name="Groppi A."/>
            <person name="Hantraye F."/>
            <person name="Hennequin C."/>
            <person name="Jauniaux N."/>
            <person name="Joyet P."/>
            <person name="Kachouri R."/>
            <person name="Kerrest A."/>
            <person name="Koszul R."/>
            <person name="Lemaire M."/>
            <person name="Lesur I."/>
            <person name="Ma L."/>
            <person name="Muller H."/>
            <person name="Nicaud J.M."/>
            <person name="Nikolski M."/>
            <person name="Oztas S."/>
            <person name="Ozier-Kalogeropoulos O."/>
            <person name="Pellenz S."/>
            <person name="Potier S."/>
            <person name="Richard G.F."/>
            <person name="Straub M.L."/>
            <person name="Suleau A."/>
            <person name="Swennene D."/>
            <person name="Tekaia F."/>
            <person name="Wesolowski-Louvel M."/>
            <person name="Westhof E."/>
            <person name="Wirth B."/>
            <person name="Zeniou-Meyer M."/>
            <person name="Zivanovic I."/>
            <person name="Bolotin-Fukuhara M."/>
            <person name="Thierry A."/>
            <person name="Bouchier C."/>
            <person name="Caudron B."/>
            <person name="Scarpelli C."/>
            <person name="Gaillardin C."/>
            <person name="Weissenbach J."/>
            <person name="Wincker P."/>
            <person name="Souciet J.L."/>
        </authorList>
    </citation>
    <scope>NUCLEOTIDE SEQUENCE [LARGE SCALE GENOMIC DNA]</scope>
    <source>
        <strain evidence="2">ATCC 36239 / CBS 767 / BCRC 21394 / JCM 1990 / NBRC 0083 / IGC 2968</strain>
    </source>
</reference>
<gene>
    <name evidence="1" type="ordered locus">DEHA2A01166g</name>
</gene>
<accession>Q6BZI0</accession>
<keyword evidence="2" id="KW-1185">Reference proteome</keyword>
<evidence type="ECO:0000313" key="1">
    <source>
        <dbReference type="EMBL" id="CAG84336.1"/>
    </source>
</evidence>
<dbReference type="KEGG" id="dha:DEHA2A01166g"/>
<evidence type="ECO:0000313" key="2">
    <source>
        <dbReference type="Proteomes" id="UP000000599"/>
    </source>
</evidence>
<proteinExistence type="predicted"/>
<dbReference type="InParanoid" id="Q6BZI0"/>
<organism evidence="1 2">
    <name type="scientific">Debaryomyces hansenii (strain ATCC 36239 / CBS 767 / BCRC 21394 / JCM 1990 / NBRC 0083 / IGC 2968)</name>
    <name type="common">Yeast</name>
    <name type="synonym">Torulaspora hansenii</name>
    <dbReference type="NCBI Taxonomy" id="284592"/>
    <lineage>
        <taxon>Eukaryota</taxon>
        <taxon>Fungi</taxon>
        <taxon>Dikarya</taxon>
        <taxon>Ascomycota</taxon>
        <taxon>Saccharomycotina</taxon>
        <taxon>Pichiomycetes</taxon>
        <taxon>Debaryomycetaceae</taxon>
        <taxon>Debaryomyces</taxon>
    </lineage>
</organism>
<dbReference type="AlphaFoldDB" id="Q6BZI0"/>
<dbReference type="VEuPathDB" id="FungiDB:DEHA2A01166g"/>
<dbReference type="GeneID" id="2899285"/>
<sequence>MELIKVLHEEAWNREKREFLMRAEIKPYCGSRNPAQLNI</sequence>
<dbReference type="HOGENOM" id="CLU_3320024_0_0_1"/>
<dbReference type="RefSeq" id="XP_456389.1">
    <property type="nucleotide sequence ID" value="XM_456389.1"/>
</dbReference>
<dbReference type="EMBL" id="CR382133">
    <property type="protein sequence ID" value="CAG84336.1"/>
    <property type="molecule type" value="Genomic_DNA"/>
</dbReference>
<dbReference type="Proteomes" id="UP000000599">
    <property type="component" value="Chromosome A"/>
</dbReference>